<gene>
    <name evidence="2" type="ORF">NCTC11647_03326</name>
</gene>
<protein>
    <recommendedName>
        <fullName evidence="4">30S ribosomal protein THX</fullName>
    </recommendedName>
</protein>
<evidence type="ECO:0000256" key="1">
    <source>
        <dbReference type="SAM" id="MobiDB-lite"/>
    </source>
</evidence>
<sequence length="34" mass="3988">MAKGDMSTGKGKRRHHSYGNTRLTEKNYKKHHTM</sequence>
<proteinExistence type="predicted"/>
<dbReference type="Proteomes" id="UP000251647">
    <property type="component" value="Unassembled WGS sequence"/>
</dbReference>
<reference evidence="2 3" key="1">
    <citation type="submission" date="2018-06" db="EMBL/GenBank/DDBJ databases">
        <authorList>
            <consortium name="Pathogen Informatics"/>
            <person name="Doyle S."/>
        </authorList>
    </citation>
    <scope>NUCLEOTIDE SEQUENCE [LARGE SCALE GENOMIC DNA]</scope>
    <source>
        <strain evidence="2 3">NCTC11647</strain>
    </source>
</reference>
<name>A0A2X1ZJ31_PHODM</name>
<organism evidence="2 3">
    <name type="scientific">Photobacterium damselae</name>
    <dbReference type="NCBI Taxonomy" id="38293"/>
    <lineage>
        <taxon>Bacteria</taxon>
        <taxon>Pseudomonadati</taxon>
        <taxon>Pseudomonadota</taxon>
        <taxon>Gammaproteobacteria</taxon>
        <taxon>Vibrionales</taxon>
        <taxon>Vibrionaceae</taxon>
        <taxon>Photobacterium</taxon>
    </lineage>
</organism>
<evidence type="ECO:0008006" key="4">
    <source>
        <dbReference type="Google" id="ProtNLM"/>
    </source>
</evidence>
<dbReference type="AlphaFoldDB" id="A0A2X1ZJ31"/>
<accession>A0A2X1ZJ31</accession>
<evidence type="ECO:0000313" key="3">
    <source>
        <dbReference type="Proteomes" id="UP000251647"/>
    </source>
</evidence>
<feature type="region of interest" description="Disordered" evidence="1">
    <location>
        <begin position="1"/>
        <end position="34"/>
    </location>
</feature>
<dbReference type="EMBL" id="UATL01000005">
    <property type="protein sequence ID" value="SPY44385.1"/>
    <property type="molecule type" value="Genomic_DNA"/>
</dbReference>
<evidence type="ECO:0000313" key="2">
    <source>
        <dbReference type="EMBL" id="SPY44385.1"/>
    </source>
</evidence>